<evidence type="ECO:0000313" key="2">
    <source>
        <dbReference type="Proteomes" id="UP000703661"/>
    </source>
</evidence>
<comment type="caution">
    <text evidence="1">The sequence shown here is derived from an EMBL/GenBank/DDBJ whole genome shotgun (WGS) entry which is preliminary data.</text>
</comment>
<proteinExistence type="predicted"/>
<dbReference type="GO" id="GO:0016042">
    <property type="term" value="P:lipid catabolic process"/>
    <property type="evidence" value="ECO:0007669"/>
    <property type="project" value="InterPro"/>
</dbReference>
<evidence type="ECO:0000313" key="1">
    <source>
        <dbReference type="EMBL" id="KAG0022928.1"/>
    </source>
</evidence>
<dbReference type="InterPro" id="IPR002918">
    <property type="entry name" value="Lipase_EstA/Esterase_EstB"/>
</dbReference>
<dbReference type="SUPFAM" id="SSF53474">
    <property type="entry name" value="alpha/beta-Hydrolases"/>
    <property type="match status" value="1"/>
</dbReference>
<dbReference type="Pfam" id="PF01674">
    <property type="entry name" value="Lipase_2"/>
    <property type="match status" value="1"/>
</dbReference>
<organism evidence="1 2">
    <name type="scientific">Entomortierella chlamydospora</name>
    <dbReference type="NCBI Taxonomy" id="101097"/>
    <lineage>
        <taxon>Eukaryota</taxon>
        <taxon>Fungi</taxon>
        <taxon>Fungi incertae sedis</taxon>
        <taxon>Mucoromycota</taxon>
        <taxon>Mortierellomycotina</taxon>
        <taxon>Mortierellomycetes</taxon>
        <taxon>Mortierellales</taxon>
        <taxon>Mortierellaceae</taxon>
        <taxon>Entomortierella</taxon>
    </lineage>
</organism>
<dbReference type="Proteomes" id="UP000703661">
    <property type="component" value="Unassembled WGS sequence"/>
</dbReference>
<protein>
    <recommendedName>
        <fullName evidence="3">Triacylglycerol lipase</fullName>
    </recommendedName>
</protein>
<dbReference type="AlphaFoldDB" id="A0A9P6N462"/>
<dbReference type="OrthoDB" id="2409076at2759"/>
<sequence length="160" mass="17560">MYASAKELSRFVDKVLKATGATKVDIVGHSEGSVLPRLYFKYLDGVAKTASVQYGTTLDGIASILKARGLFDLPQGLLSPLCMACFQLIKGSSLLNDLNRGSDAYPEVIYLMLVSKFDEFVTPYTSGFLKTTGPNIFNVKLQSLCPRDFSGHLEQLDDHK</sequence>
<gene>
    <name evidence="1" type="ORF">BGZ80_010843</name>
</gene>
<accession>A0A9P6N462</accession>
<name>A0A9P6N462_9FUNG</name>
<dbReference type="InterPro" id="IPR029058">
    <property type="entry name" value="AB_hydrolase_fold"/>
</dbReference>
<reference evidence="1" key="1">
    <citation type="journal article" date="2020" name="Fungal Divers.">
        <title>Resolving the Mortierellaceae phylogeny through synthesis of multi-gene phylogenetics and phylogenomics.</title>
        <authorList>
            <person name="Vandepol N."/>
            <person name="Liber J."/>
            <person name="Desiro A."/>
            <person name="Na H."/>
            <person name="Kennedy M."/>
            <person name="Barry K."/>
            <person name="Grigoriev I.V."/>
            <person name="Miller A.N."/>
            <person name="O'Donnell K."/>
            <person name="Stajich J.E."/>
            <person name="Bonito G."/>
        </authorList>
    </citation>
    <scope>NUCLEOTIDE SEQUENCE</scope>
    <source>
        <strain evidence="1">NRRL 2769</strain>
    </source>
</reference>
<dbReference type="Gene3D" id="3.40.50.1820">
    <property type="entry name" value="alpha/beta hydrolase"/>
    <property type="match status" value="1"/>
</dbReference>
<evidence type="ECO:0008006" key="3">
    <source>
        <dbReference type="Google" id="ProtNLM"/>
    </source>
</evidence>
<dbReference type="EMBL" id="JAAAID010000080">
    <property type="protein sequence ID" value="KAG0022928.1"/>
    <property type="molecule type" value="Genomic_DNA"/>
</dbReference>
<dbReference type="GO" id="GO:0016787">
    <property type="term" value="F:hydrolase activity"/>
    <property type="evidence" value="ECO:0007669"/>
    <property type="project" value="InterPro"/>
</dbReference>
<keyword evidence="2" id="KW-1185">Reference proteome</keyword>